<feature type="domain" description="Protein kinase" evidence="3">
    <location>
        <begin position="399"/>
        <end position="757"/>
    </location>
</feature>
<dbReference type="InterPro" id="IPR017441">
    <property type="entry name" value="Protein_kinase_ATP_BS"/>
</dbReference>
<keyword evidence="5" id="KW-1185">Reference proteome</keyword>
<protein>
    <submittedName>
        <fullName evidence="4">Protein kinase</fullName>
    </submittedName>
</protein>
<dbReference type="SUPFAM" id="SSF50129">
    <property type="entry name" value="GroES-like"/>
    <property type="match status" value="1"/>
</dbReference>
<feature type="compositionally biased region" description="Basic and acidic residues" evidence="2">
    <location>
        <begin position="679"/>
        <end position="697"/>
    </location>
</feature>
<dbReference type="Gene3D" id="3.40.50.720">
    <property type="entry name" value="NAD(P)-binding Rossmann-like Domain"/>
    <property type="match status" value="1"/>
</dbReference>
<accession>A0A8H6KGQ6</accession>
<dbReference type="PANTHER" id="PTHR43482">
    <property type="entry name" value="PROTEIN AST1-RELATED"/>
    <property type="match status" value="1"/>
</dbReference>
<sequence length="776" mass="85470">MKAVQILGDASSPQVTLNHSLPKPTPKDAEILVRVHAAGVTGDEVVWPELYQTPSRIPGHEISGVISAVGPIYDGPFEIGQPVFGFTEANRCECQADYAICLANEIAPKPPSISHEEAAALPIPVLTAWEALADHGNVKQGMRVLVTGASGAVGAVAVQLATQLFGAEVAALASPPSHDNLRELGARELYDYRATDWDVQIRNVDVVLDTVGGDVLTKAWNVVKSDGGVVTVADPPPPWAFGRCEPTESAANSKVRHVYFVVSPSSERLAEASRMFDAGLVKPLPVMGFSFSEAIAAWVKARARNRGGKVVIQFVASYHRRRLFRGAFAPQSRSTVHLDSPSVNSILGYTRYFPCSRYSTTSLDKPIRYAWVDGVERLEMYEPGGYHPVMVDDLLGSRYRIVDKLGYGGYSTVWLAHDDRLARYVAIKVNVCDAPFPQREAEIISPLSLSKPARTLKVDAHDTVPMILDEFNVQGPNGTHTCHVMAPAQGNPKEASFSRLFPIQVARALAAKMAIAVEYVHSRGFVHGDIHLRNDLVKLPSSFDNLSADQFRDRFGEPETVPIRRVDGAPLPINVPREAVLPLHLGKKAQEFTMEDARGLFLSDFGEAFAPAAKRRLGRNCNKPVAKRAPETLFEGIRILGMKSIFSESETVDEIVAQQIDVLGLPGFPAAWRETWERNAADADEDIPRRPTGDRETSPSLEEAFEEFVQKYRKKQERLGTFGKEETSAIVDLMRGMLKFRPEDRLTIGEVLKSRWMVQWALPQLEEATIKDVEAE</sequence>
<keyword evidence="1" id="KW-0067">ATP-binding</keyword>
<comment type="caution">
    <text evidence="4">The sequence shown here is derived from an EMBL/GenBank/DDBJ whole genome shotgun (WGS) entry which is preliminary data.</text>
</comment>
<dbReference type="InterPro" id="IPR011032">
    <property type="entry name" value="GroES-like_sf"/>
</dbReference>
<keyword evidence="4" id="KW-0808">Transferase</keyword>
<feature type="binding site" evidence="1">
    <location>
        <position position="428"/>
    </location>
    <ligand>
        <name>ATP</name>
        <dbReference type="ChEBI" id="CHEBI:30616"/>
    </ligand>
</feature>
<evidence type="ECO:0000256" key="1">
    <source>
        <dbReference type="PROSITE-ProRule" id="PRU10141"/>
    </source>
</evidence>
<feature type="region of interest" description="Disordered" evidence="2">
    <location>
        <begin position="679"/>
        <end position="700"/>
    </location>
</feature>
<dbReference type="Gene3D" id="3.90.180.10">
    <property type="entry name" value="Medium-chain alcohol dehydrogenases, catalytic domain"/>
    <property type="match status" value="1"/>
</dbReference>
<dbReference type="SUPFAM" id="SSF56112">
    <property type="entry name" value="Protein kinase-like (PK-like)"/>
    <property type="match status" value="1"/>
</dbReference>
<proteinExistence type="predicted"/>
<dbReference type="InterPro" id="IPR013154">
    <property type="entry name" value="ADH-like_N"/>
</dbReference>
<evidence type="ECO:0000313" key="5">
    <source>
        <dbReference type="Proteomes" id="UP000639643"/>
    </source>
</evidence>
<dbReference type="PROSITE" id="PS00107">
    <property type="entry name" value="PROTEIN_KINASE_ATP"/>
    <property type="match status" value="1"/>
</dbReference>
<dbReference type="SMART" id="SM00220">
    <property type="entry name" value="S_TKc"/>
    <property type="match status" value="1"/>
</dbReference>
<dbReference type="InterPro" id="IPR052585">
    <property type="entry name" value="Lipid_raft_assoc_Zn_ADH"/>
</dbReference>
<dbReference type="SMART" id="SM00829">
    <property type="entry name" value="PKS_ER"/>
    <property type="match status" value="1"/>
</dbReference>
<dbReference type="InterPro" id="IPR011009">
    <property type="entry name" value="Kinase-like_dom_sf"/>
</dbReference>
<dbReference type="Pfam" id="PF13602">
    <property type="entry name" value="ADH_zinc_N_2"/>
    <property type="match status" value="1"/>
</dbReference>
<dbReference type="PROSITE" id="PS50011">
    <property type="entry name" value="PROTEIN_KINASE_DOM"/>
    <property type="match status" value="1"/>
</dbReference>
<keyword evidence="4" id="KW-0418">Kinase</keyword>
<dbReference type="PANTHER" id="PTHR43482:SF4">
    <property type="entry name" value="ALCOHOL DEHYDROGENASE, PUTATIVE (AFU_ORTHOLOGUE AFUA_7G06260)-RELATED"/>
    <property type="match status" value="1"/>
</dbReference>
<dbReference type="AlphaFoldDB" id="A0A8H6KGQ6"/>
<dbReference type="InterPro" id="IPR020843">
    <property type="entry name" value="ER"/>
</dbReference>
<evidence type="ECO:0000256" key="2">
    <source>
        <dbReference type="SAM" id="MobiDB-lite"/>
    </source>
</evidence>
<dbReference type="InterPro" id="IPR036291">
    <property type="entry name" value="NAD(P)-bd_dom_sf"/>
</dbReference>
<evidence type="ECO:0000313" key="4">
    <source>
        <dbReference type="EMBL" id="KAF6830760.1"/>
    </source>
</evidence>
<organism evidence="4 5">
    <name type="scientific">Colletotrichum musicola</name>
    <dbReference type="NCBI Taxonomy" id="2175873"/>
    <lineage>
        <taxon>Eukaryota</taxon>
        <taxon>Fungi</taxon>
        <taxon>Dikarya</taxon>
        <taxon>Ascomycota</taxon>
        <taxon>Pezizomycotina</taxon>
        <taxon>Sordariomycetes</taxon>
        <taxon>Hypocreomycetidae</taxon>
        <taxon>Glomerellales</taxon>
        <taxon>Glomerellaceae</taxon>
        <taxon>Colletotrichum</taxon>
        <taxon>Colletotrichum orchidearum species complex</taxon>
    </lineage>
</organism>
<dbReference type="EMBL" id="WIGM01000278">
    <property type="protein sequence ID" value="KAF6830760.1"/>
    <property type="molecule type" value="Genomic_DNA"/>
</dbReference>
<dbReference type="GO" id="GO:0005524">
    <property type="term" value="F:ATP binding"/>
    <property type="evidence" value="ECO:0007669"/>
    <property type="project" value="UniProtKB-UniRule"/>
</dbReference>
<gene>
    <name evidence="4" type="ORF">CMUS01_07635</name>
</gene>
<keyword evidence="1" id="KW-0547">Nucleotide-binding</keyword>
<name>A0A8H6KGQ6_9PEZI</name>
<dbReference type="Pfam" id="PF08240">
    <property type="entry name" value="ADH_N"/>
    <property type="match status" value="1"/>
</dbReference>
<dbReference type="GO" id="GO:0004672">
    <property type="term" value="F:protein kinase activity"/>
    <property type="evidence" value="ECO:0007669"/>
    <property type="project" value="InterPro"/>
</dbReference>
<dbReference type="Gene3D" id="1.10.510.10">
    <property type="entry name" value="Transferase(Phosphotransferase) domain 1"/>
    <property type="match status" value="2"/>
</dbReference>
<dbReference type="InterPro" id="IPR000719">
    <property type="entry name" value="Prot_kinase_dom"/>
</dbReference>
<evidence type="ECO:0000259" key="3">
    <source>
        <dbReference type="PROSITE" id="PS50011"/>
    </source>
</evidence>
<dbReference type="SUPFAM" id="SSF51735">
    <property type="entry name" value="NAD(P)-binding Rossmann-fold domains"/>
    <property type="match status" value="1"/>
</dbReference>
<dbReference type="CDD" id="cd05289">
    <property type="entry name" value="MDR_like_2"/>
    <property type="match status" value="1"/>
</dbReference>
<dbReference type="Gene3D" id="3.30.200.20">
    <property type="entry name" value="Phosphorylase Kinase, domain 1"/>
    <property type="match status" value="1"/>
</dbReference>
<dbReference type="GO" id="GO:0016491">
    <property type="term" value="F:oxidoreductase activity"/>
    <property type="evidence" value="ECO:0007669"/>
    <property type="project" value="InterPro"/>
</dbReference>
<reference evidence="4" key="1">
    <citation type="journal article" date="2020" name="Phytopathology">
        <title>Genome Sequence Resources of Colletotrichum truncatum, C. plurivorum, C. musicola, and C. sojae: Four Species Pathogenic to Soybean (Glycine max).</title>
        <authorList>
            <person name="Rogerio F."/>
            <person name="Boufleur T.R."/>
            <person name="Ciampi-Guillardi M."/>
            <person name="Sukno S.A."/>
            <person name="Thon M.R."/>
            <person name="Massola Junior N.S."/>
            <person name="Baroncelli R."/>
        </authorList>
    </citation>
    <scope>NUCLEOTIDE SEQUENCE</scope>
    <source>
        <strain evidence="4">LFN0074</strain>
    </source>
</reference>
<dbReference type="Proteomes" id="UP000639643">
    <property type="component" value="Unassembled WGS sequence"/>
</dbReference>
<dbReference type="OrthoDB" id="3509362at2759"/>